<evidence type="ECO:0000313" key="1">
    <source>
        <dbReference type="EMBL" id="MBB6372397.1"/>
    </source>
</evidence>
<dbReference type="AlphaFoldDB" id="A0A841N751"/>
<protein>
    <submittedName>
        <fullName evidence="1">Uncharacterized protein</fullName>
    </submittedName>
</protein>
<organism evidence="1 2">
    <name type="scientific">Chryseobacterium shigense</name>
    <dbReference type="NCBI Taxonomy" id="297244"/>
    <lineage>
        <taxon>Bacteria</taxon>
        <taxon>Pseudomonadati</taxon>
        <taxon>Bacteroidota</taxon>
        <taxon>Flavobacteriia</taxon>
        <taxon>Flavobacteriales</taxon>
        <taxon>Weeksellaceae</taxon>
        <taxon>Chryseobacterium group</taxon>
        <taxon>Chryseobacterium</taxon>
    </lineage>
</organism>
<comment type="caution">
    <text evidence="1">The sequence shown here is derived from an EMBL/GenBank/DDBJ whole genome shotgun (WGS) entry which is preliminary data.</text>
</comment>
<proteinExistence type="predicted"/>
<accession>A0A841N751</accession>
<reference evidence="1 2" key="1">
    <citation type="submission" date="2020-08" db="EMBL/GenBank/DDBJ databases">
        <title>Functional genomics of gut bacteria from endangered species of beetles.</title>
        <authorList>
            <person name="Carlos-Shanley C."/>
        </authorList>
    </citation>
    <scope>NUCLEOTIDE SEQUENCE [LARGE SCALE GENOMIC DNA]</scope>
    <source>
        <strain evidence="1 2">S00136</strain>
    </source>
</reference>
<sequence length="36" mass="4268">MRFNLKKGIDNIIINGDFDNKWSVTFSEYFPVLECI</sequence>
<name>A0A841N751_9FLAO</name>
<dbReference type="EMBL" id="JACHLC010000006">
    <property type="protein sequence ID" value="MBB6372397.1"/>
    <property type="molecule type" value="Genomic_DNA"/>
</dbReference>
<dbReference type="Proteomes" id="UP000589738">
    <property type="component" value="Unassembled WGS sequence"/>
</dbReference>
<keyword evidence="2" id="KW-1185">Reference proteome</keyword>
<evidence type="ECO:0000313" key="2">
    <source>
        <dbReference type="Proteomes" id="UP000589738"/>
    </source>
</evidence>
<gene>
    <name evidence="1" type="ORF">HNP36_003513</name>
</gene>